<dbReference type="GO" id="GO:0050660">
    <property type="term" value="F:flavin adenine dinucleotide binding"/>
    <property type="evidence" value="ECO:0007669"/>
    <property type="project" value="InterPro"/>
</dbReference>
<gene>
    <name evidence="19" type="ORF">SAMN05444350_13234</name>
</gene>
<accession>A0A1M6JVG0</accession>
<dbReference type="PRINTS" id="PR00368">
    <property type="entry name" value="FADPNR"/>
</dbReference>
<dbReference type="GO" id="GO:0006103">
    <property type="term" value="P:2-oxoglutarate metabolic process"/>
    <property type="evidence" value="ECO:0007669"/>
    <property type="project" value="TreeGrafter"/>
</dbReference>
<dbReference type="SUPFAM" id="SSF51905">
    <property type="entry name" value="FAD/NAD(P)-binding domain"/>
    <property type="match status" value="1"/>
</dbReference>
<dbReference type="PIRSF" id="PIRSF000350">
    <property type="entry name" value="Mercury_reductase_MerA"/>
    <property type="match status" value="1"/>
</dbReference>
<feature type="active site" description="Proton acceptor" evidence="13">
    <location>
        <position position="436"/>
    </location>
</feature>
<keyword evidence="6 16" id="KW-0285">Flavoprotein</keyword>
<evidence type="ECO:0000259" key="18">
    <source>
        <dbReference type="Pfam" id="PF07992"/>
    </source>
</evidence>
<feature type="binding site" evidence="14">
    <location>
        <position position="264"/>
    </location>
    <ligand>
        <name>NAD(+)</name>
        <dbReference type="ChEBI" id="CHEBI:57540"/>
    </ligand>
</feature>
<dbReference type="GeneID" id="92714067"/>
<dbReference type="SUPFAM" id="SSF55424">
    <property type="entry name" value="FAD/NAD-linked reductases, dimerisation (C-terminal) domain"/>
    <property type="match status" value="1"/>
</dbReference>
<dbReference type="InterPro" id="IPR012999">
    <property type="entry name" value="Pyr_OxRdtase_I_AS"/>
</dbReference>
<evidence type="ECO:0000256" key="1">
    <source>
        <dbReference type="ARBA" id="ARBA00004496"/>
    </source>
</evidence>
<keyword evidence="5" id="KW-0963">Cytoplasm</keyword>
<dbReference type="FunFam" id="3.30.390.30:FF:000001">
    <property type="entry name" value="Dihydrolipoyl dehydrogenase"/>
    <property type="match status" value="1"/>
</dbReference>
<proteinExistence type="inferred from homology"/>
<feature type="disulfide bond" description="Redox-active" evidence="15">
    <location>
        <begin position="40"/>
        <end position="45"/>
    </location>
</feature>
<feature type="domain" description="Pyridine nucleotide-disulphide oxidoreductase dimerisation" evidence="17">
    <location>
        <begin position="338"/>
        <end position="445"/>
    </location>
</feature>
<keyword evidence="9 14" id="KW-0520">NAD</keyword>
<dbReference type="RefSeq" id="WP_025832714.1">
    <property type="nucleotide sequence ID" value="NZ_FQZN01000032.1"/>
</dbReference>
<feature type="binding site" evidence="14">
    <location>
        <position position="304"/>
    </location>
    <ligand>
        <name>FAD</name>
        <dbReference type="ChEBI" id="CHEBI:57692"/>
    </ligand>
</feature>
<evidence type="ECO:0000256" key="11">
    <source>
        <dbReference type="ARBA" id="ARBA00023284"/>
    </source>
</evidence>
<keyword evidence="20" id="KW-1185">Reference proteome</keyword>
<feature type="binding site" evidence="14">
    <location>
        <position position="49"/>
    </location>
    <ligand>
        <name>FAD</name>
        <dbReference type="ChEBI" id="CHEBI:57692"/>
    </ligand>
</feature>
<evidence type="ECO:0000259" key="17">
    <source>
        <dbReference type="Pfam" id="PF02852"/>
    </source>
</evidence>
<dbReference type="GO" id="GO:0005737">
    <property type="term" value="C:cytoplasm"/>
    <property type="evidence" value="ECO:0007669"/>
    <property type="project" value="UniProtKB-SubCell"/>
</dbReference>
<dbReference type="NCBIfam" id="TIGR01350">
    <property type="entry name" value="lipoamide_DH"/>
    <property type="match status" value="1"/>
</dbReference>
<feature type="binding site" evidence="14">
    <location>
        <position position="201"/>
    </location>
    <ligand>
        <name>NAD(+)</name>
        <dbReference type="ChEBI" id="CHEBI:57540"/>
    </ligand>
</feature>
<dbReference type="AlphaFoldDB" id="A0A1M6JVG0"/>
<evidence type="ECO:0000256" key="6">
    <source>
        <dbReference type="ARBA" id="ARBA00022630"/>
    </source>
</evidence>
<comment type="subcellular location">
    <subcellularLocation>
        <location evidence="1">Cytoplasm</location>
    </subcellularLocation>
</comment>
<feature type="binding site" evidence="14">
    <location>
        <begin position="141"/>
        <end position="143"/>
    </location>
    <ligand>
        <name>FAD</name>
        <dbReference type="ChEBI" id="CHEBI:57692"/>
    </ligand>
</feature>
<dbReference type="InterPro" id="IPR016156">
    <property type="entry name" value="FAD/NAD-linked_Rdtase_dimer_sf"/>
</dbReference>
<reference evidence="20" key="1">
    <citation type="submission" date="2016-11" db="EMBL/GenBank/DDBJ databases">
        <authorList>
            <person name="Varghese N."/>
            <person name="Submissions S."/>
        </authorList>
    </citation>
    <scope>NUCLEOTIDE SEQUENCE [LARGE SCALE GENOMIC DNA]</scope>
    <source>
        <strain evidence="20">DSM 26884</strain>
    </source>
</reference>
<dbReference type="Pfam" id="PF02852">
    <property type="entry name" value="Pyr_redox_dim"/>
    <property type="match status" value="1"/>
</dbReference>
<sequence length="449" mass="48783">MKYDIAIIGGGPAGYMAAERAAANGLQTVLFEKKAIGGVCLNEGCIPTKTLLYSAKLWDTMKSASKYGISVPDGSAFDMRKIIDRKDKIVKKLTGGVKMTVNSYGAVIVPQEAVIMGEADGRFQLSAAGEVYEVTYLLVCTGSDTLIPPIKGLSEIDYWTSKEALEITTLPRSLVIIGGGVIGMEFASFFNSMGVQVHVVEMMPEVLGAMDKETSGMLRSEYQKRGVNFHLNAKVIEVGKEGVTIEKEGKTALIEAEKVLVSVGRKANLSQVGLDKLNIELLRNGVKVDEHMQTSHPRVYACGDITGRSMLAHTAIRESEVAVNHILEVEDRMNYDCVPGVVYTNPEVAGVGKTEEELKASGISYHVQKLPMAYSGRFVAENELVNGLCKLILDDDDRVIGCHMLGNPVSELIVLAGFAVQHGYTVEEFQKTVFPHPTVGEIFHETLFA</sequence>
<dbReference type="InterPro" id="IPR001100">
    <property type="entry name" value="Pyr_nuc-diS_OxRdtase"/>
</dbReference>
<evidence type="ECO:0000256" key="8">
    <source>
        <dbReference type="ARBA" id="ARBA00023002"/>
    </source>
</evidence>
<keyword evidence="10" id="KW-1015">Disulfide bond</keyword>
<evidence type="ECO:0000256" key="16">
    <source>
        <dbReference type="RuleBase" id="RU003692"/>
    </source>
</evidence>
<feature type="binding site" evidence="14">
    <location>
        <begin position="310"/>
        <end position="313"/>
    </location>
    <ligand>
        <name>FAD</name>
        <dbReference type="ChEBI" id="CHEBI:57692"/>
    </ligand>
</feature>
<evidence type="ECO:0000256" key="10">
    <source>
        <dbReference type="ARBA" id="ARBA00023157"/>
    </source>
</evidence>
<evidence type="ECO:0000256" key="7">
    <source>
        <dbReference type="ARBA" id="ARBA00022827"/>
    </source>
</evidence>
<feature type="domain" description="FAD/NAD(P)-binding" evidence="18">
    <location>
        <begin position="3"/>
        <end position="318"/>
    </location>
</feature>
<dbReference type="GO" id="GO:0004148">
    <property type="term" value="F:dihydrolipoyl dehydrogenase (NADH) activity"/>
    <property type="evidence" value="ECO:0007669"/>
    <property type="project" value="UniProtKB-EC"/>
</dbReference>
<evidence type="ECO:0000313" key="20">
    <source>
        <dbReference type="Proteomes" id="UP000184192"/>
    </source>
</evidence>
<dbReference type="Proteomes" id="UP000184192">
    <property type="component" value="Unassembled WGS sequence"/>
</dbReference>
<comment type="catalytic activity">
    <reaction evidence="12 16">
        <text>N(6)-[(R)-dihydrolipoyl]-L-lysyl-[protein] + NAD(+) = N(6)-[(R)-lipoyl]-L-lysyl-[protein] + NADH + H(+)</text>
        <dbReference type="Rhea" id="RHEA:15045"/>
        <dbReference type="Rhea" id="RHEA-COMP:10474"/>
        <dbReference type="Rhea" id="RHEA-COMP:10475"/>
        <dbReference type="ChEBI" id="CHEBI:15378"/>
        <dbReference type="ChEBI" id="CHEBI:57540"/>
        <dbReference type="ChEBI" id="CHEBI:57945"/>
        <dbReference type="ChEBI" id="CHEBI:83099"/>
        <dbReference type="ChEBI" id="CHEBI:83100"/>
        <dbReference type="EC" id="1.8.1.4"/>
    </reaction>
</comment>
<keyword evidence="11 16" id="KW-0676">Redox-active center</keyword>
<dbReference type="InterPro" id="IPR023753">
    <property type="entry name" value="FAD/NAD-binding_dom"/>
</dbReference>
<keyword evidence="14" id="KW-0547">Nucleotide-binding</keyword>
<dbReference type="Gene3D" id="3.50.50.60">
    <property type="entry name" value="FAD/NAD(P)-binding domain"/>
    <property type="match status" value="2"/>
</dbReference>
<comment type="miscellaneous">
    <text evidence="16">The active site is a redox-active disulfide bond.</text>
</comment>
<evidence type="ECO:0000256" key="3">
    <source>
        <dbReference type="ARBA" id="ARBA00012608"/>
    </source>
</evidence>
<dbReference type="EC" id="1.8.1.4" evidence="3 16"/>
<dbReference type="PANTHER" id="PTHR22912:SF217">
    <property type="entry name" value="DIHYDROLIPOYL DEHYDROGENASE"/>
    <property type="match status" value="1"/>
</dbReference>
<keyword evidence="8 16" id="KW-0560">Oxidoreductase</keyword>
<evidence type="ECO:0000256" key="2">
    <source>
        <dbReference type="ARBA" id="ARBA00007532"/>
    </source>
</evidence>
<dbReference type="PANTHER" id="PTHR22912">
    <property type="entry name" value="DISULFIDE OXIDOREDUCTASE"/>
    <property type="match status" value="1"/>
</dbReference>
<feature type="binding site" evidence="14">
    <location>
        <begin position="178"/>
        <end position="185"/>
    </location>
    <ligand>
        <name>NAD(+)</name>
        <dbReference type="ChEBI" id="CHEBI:57540"/>
    </ligand>
</feature>
<evidence type="ECO:0000313" key="19">
    <source>
        <dbReference type="EMBL" id="SHJ50656.1"/>
    </source>
</evidence>
<keyword evidence="7 14" id="KW-0274">FAD</keyword>
<name>A0A1M6JVG0_9BACE</name>
<comment type="similarity">
    <text evidence="2 16">Belongs to the class-I pyridine nucleotide-disulfide oxidoreductase family.</text>
</comment>
<dbReference type="InterPro" id="IPR036188">
    <property type="entry name" value="FAD/NAD-bd_sf"/>
</dbReference>
<dbReference type="PRINTS" id="PR00411">
    <property type="entry name" value="PNDRDTASEI"/>
</dbReference>
<dbReference type="PROSITE" id="PS00076">
    <property type="entry name" value="PYRIDINE_REDOX_1"/>
    <property type="match status" value="1"/>
</dbReference>
<evidence type="ECO:0000256" key="14">
    <source>
        <dbReference type="PIRSR" id="PIRSR000350-3"/>
    </source>
</evidence>
<dbReference type="InterPro" id="IPR004099">
    <property type="entry name" value="Pyr_nucl-diS_OxRdtase_dimer"/>
</dbReference>
<evidence type="ECO:0000256" key="15">
    <source>
        <dbReference type="PIRSR" id="PIRSR000350-4"/>
    </source>
</evidence>
<dbReference type="Gene3D" id="3.30.390.30">
    <property type="match status" value="1"/>
</dbReference>
<organism evidence="19 20">
    <name type="scientific">Bacteroides stercorirosoris</name>
    <dbReference type="NCBI Taxonomy" id="871324"/>
    <lineage>
        <taxon>Bacteria</taxon>
        <taxon>Pseudomonadati</taxon>
        <taxon>Bacteroidota</taxon>
        <taxon>Bacteroidia</taxon>
        <taxon>Bacteroidales</taxon>
        <taxon>Bacteroidaceae</taxon>
        <taxon>Bacteroides</taxon>
    </lineage>
</organism>
<comment type="cofactor">
    <cofactor evidence="14 16">
        <name>FAD</name>
        <dbReference type="ChEBI" id="CHEBI:57692"/>
    </cofactor>
    <text evidence="14 16">Binds 1 FAD per subunit.</text>
</comment>
<evidence type="ECO:0000256" key="9">
    <source>
        <dbReference type="ARBA" id="ARBA00023027"/>
    </source>
</evidence>
<dbReference type="InterPro" id="IPR006258">
    <property type="entry name" value="Lipoamide_DH"/>
</dbReference>
<evidence type="ECO:0000256" key="13">
    <source>
        <dbReference type="PIRSR" id="PIRSR000350-2"/>
    </source>
</evidence>
<dbReference type="Pfam" id="PF07992">
    <property type="entry name" value="Pyr_redox_2"/>
    <property type="match status" value="1"/>
</dbReference>
<evidence type="ECO:0000256" key="5">
    <source>
        <dbReference type="ARBA" id="ARBA00022490"/>
    </source>
</evidence>
<protein>
    <recommendedName>
        <fullName evidence="4 16">Dihydrolipoyl dehydrogenase</fullName>
        <ecNumber evidence="3 16">1.8.1.4</ecNumber>
    </recommendedName>
</protein>
<evidence type="ECO:0000256" key="12">
    <source>
        <dbReference type="ARBA" id="ARBA00049187"/>
    </source>
</evidence>
<evidence type="ECO:0000256" key="4">
    <source>
        <dbReference type="ARBA" id="ARBA00016961"/>
    </source>
</evidence>
<dbReference type="EMBL" id="FQZN01000032">
    <property type="protein sequence ID" value="SHJ50656.1"/>
    <property type="molecule type" value="Genomic_DNA"/>
</dbReference>
<dbReference type="InterPro" id="IPR050151">
    <property type="entry name" value="Class-I_Pyr_Nuc-Dis_Oxidored"/>
</dbReference>
<dbReference type="eggNOG" id="COG1249">
    <property type="taxonomic scope" value="Bacteria"/>
</dbReference>